<dbReference type="EMBL" id="LT934123">
    <property type="protein sequence ID" value="VAI81907.1"/>
    <property type="molecule type" value="Genomic_DNA"/>
</dbReference>
<proteinExistence type="predicted"/>
<evidence type="ECO:0000313" key="2">
    <source>
        <dbReference type="EMBL" id="VAI81907.1"/>
    </source>
</evidence>
<dbReference type="OMA" id="HHWRQAD"/>
<evidence type="ECO:0000313" key="3">
    <source>
        <dbReference type="Proteomes" id="UP000324705"/>
    </source>
</evidence>
<sequence length="129" mass="14115">MASRPTRSLASSPTRSPPTTPSCSPSSAQVPQDGGEARQRLRGDHHWRQADAGVRHSPVPRHQHHQEQGCFDLYKLLLLLLQVDKEALMAAAALQSAFHFLNKIATVMCVMLQLHASTGAKGSVKQVSW</sequence>
<evidence type="ECO:0000256" key="1">
    <source>
        <dbReference type="SAM" id="MobiDB-lite"/>
    </source>
</evidence>
<dbReference type="Gramene" id="TRITD7Av1G277450.1">
    <property type="protein sequence ID" value="TRITD7Av1G277450.1"/>
    <property type="gene ID" value="TRITD7Av1G277450"/>
</dbReference>
<reference evidence="2 3" key="1">
    <citation type="submission" date="2017-09" db="EMBL/GenBank/DDBJ databases">
        <authorList>
            <consortium name="International Durum Wheat Genome Sequencing Consortium (IDWGSC)"/>
            <person name="Milanesi L."/>
        </authorList>
    </citation>
    <scope>NUCLEOTIDE SEQUENCE [LARGE SCALE GENOMIC DNA]</scope>
    <source>
        <strain evidence="3">cv. Svevo</strain>
    </source>
</reference>
<protein>
    <submittedName>
        <fullName evidence="2">Uncharacterized protein</fullName>
    </submittedName>
</protein>
<feature type="region of interest" description="Disordered" evidence="1">
    <location>
        <begin position="1"/>
        <end position="65"/>
    </location>
</feature>
<dbReference type="AlphaFoldDB" id="A0A9R0ZSM8"/>
<feature type="compositionally biased region" description="Low complexity" evidence="1">
    <location>
        <begin position="1"/>
        <end position="14"/>
    </location>
</feature>
<name>A0A9R0ZSM8_TRITD</name>
<keyword evidence="3" id="KW-1185">Reference proteome</keyword>
<organism evidence="2 3">
    <name type="scientific">Triticum turgidum subsp. durum</name>
    <name type="common">Durum wheat</name>
    <name type="synonym">Triticum durum</name>
    <dbReference type="NCBI Taxonomy" id="4567"/>
    <lineage>
        <taxon>Eukaryota</taxon>
        <taxon>Viridiplantae</taxon>
        <taxon>Streptophyta</taxon>
        <taxon>Embryophyta</taxon>
        <taxon>Tracheophyta</taxon>
        <taxon>Spermatophyta</taxon>
        <taxon>Magnoliopsida</taxon>
        <taxon>Liliopsida</taxon>
        <taxon>Poales</taxon>
        <taxon>Poaceae</taxon>
        <taxon>BOP clade</taxon>
        <taxon>Pooideae</taxon>
        <taxon>Triticodae</taxon>
        <taxon>Triticeae</taxon>
        <taxon>Triticinae</taxon>
        <taxon>Triticum</taxon>
    </lineage>
</organism>
<accession>A0A9R0ZSM8</accession>
<gene>
    <name evidence="2" type="ORF">TRITD_7Av1G277450</name>
</gene>
<feature type="compositionally biased region" description="Basic and acidic residues" evidence="1">
    <location>
        <begin position="35"/>
        <end position="49"/>
    </location>
</feature>
<dbReference type="Proteomes" id="UP000324705">
    <property type="component" value="Chromosome 7A"/>
</dbReference>